<evidence type="ECO:0000256" key="3">
    <source>
        <dbReference type="ARBA" id="ARBA00023163"/>
    </source>
</evidence>
<dbReference type="SUPFAM" id="SSF46689">
    <property type="entry name" value="Homeodomain-like"/>
    <property type="match status" value="2"/>
</dbReference>
<dbReference type="Gene3D" id="3.30.450.20">
    <property type="entry name" value="PAS domain"/>
    <property type="match status" value="1"/>
</dbReference>
<keyword evidence="4" id="KW-0812">Transmembrane</keyword>
<dbReference type="PANTHER" id="PTHR43280">
    <property type="entry name" value="ARAC-FAMILY TRANSCRIPTIONAL REGULATOR"/>
    <property type="match status" value="1"/>
</dbReference>
<dbReference type="InterPro" id="IPR018062">
    <property type="entry name" value="HTH_AraC-typ_CS"/>
</dbReference>
<sequence>MRKIKLLSSKKGISWRSRYFRGNFILILFIASFPGIILGFCLYSFGIGKVEKELTGAHEDQIVDRAINISDQLEYLEISMSHWAFDPRFDYSLMDINFVKDFLETRDISKKLLILQGSNPLIDKVELYLDHEQPLLFNPNYNIIQEQKEKLFYHSIVETTQSIQWNRLQKPSDENDGAQLILSHHIPGVSRPAFGAIILTIDEHKLLQLLETLTPYNEGVTILLDDDREILASSNTNKSSEFVRNLKDMALEQGAKKGSFSLEWEKEKYSVSFGTMKRISGEWLYISAAPISSITSPIVFISNLILVVSFSGLILAIIMTWFASIRIYNPLKKLMTAFTVGEAAVSIDHSQNEFDIIKENWIKVTTESEKLQQRLSTHIPQLKESFLLQLRNGYLYDYSEQELRARMENYGWKLHEQQYLLIDIQLTGMYQSELKGLEKDDSLITFTAMNIVEEYVKDYFEQSTVVNYHNLSVGVFIVAPIHTNLNLQLNSFAQDVTNMINDILKLNVTITISETIKEVKKIPYLFENVMIGRQYRSFENSNQMINLQNWNKDGKRFKVVYPFETEREVVQAIRRGQMEETEQLIRKFLNELKENGIQEINIQPGMLQLFSMIQHEILHSGIHPNELFEGRNMFDELSQIREPEWMVKWIIDEVIAPYIQLLEGQLDIEMKRHIEMVVEYINEHYREEISLESCADVAGTTPYTLSKSFKKILNINFIDYVTELRMNKAKELLLNTNMKINEISECVGYRHSYFNRIFKKQVGVPPSQFRKMKATK</sequence>
<name>A0A177ZVS1_9BACI</name>
<dbReference type="GO" id="GO:0043565">
    <property type="term" value="F:sequence-specific DNA binding"/>
    <property type="evidence" value="ECO:0007669"/>
    <property type="project" value="InterPro"/>
</dbReference>
<dbReference type="GO" id="GO:0003700">
    <property type="term" value="F:DNA-binding transcription factor activity"/>
    <property type="evidence" value="ECO:0007669"/>
    <property type="project" value="InterPro"/>
</dbReference>
<evidence type="ECO:0000256" key="2">
    <source>
        <dbReference type="ARBA" id="ARBA00023125"/>
    </source>
</evidence>
<keyword evidence="2" id="KW-0238">DNA-binding</keyword>
<organism evidence="6 7">
    <name type="scientific">Lederbergia galactosidilytica</name>
    <dbReference type="NCBI Taxonomy" id="217031"/>
    <lineage>
        <taxon>Bacteria</taxon>
        <taxon>Bacillati</taxon>
        <taxon>Bacillota</taxon>
        <taxon>Bacilli</taxon>
        <taxon>Bacillales</taxon>
        <taxon>Bacillaceae</taxon>
        <taxon>Lederbergia</taxon>
    </lineage>
</organism>
<dbReference type="InterPro" id="IPR018060">
    <property type="entry name" value="HTH_AraC"/>
</dbReference>
<evidence type="ECO:0000313" key="7">
    <source>
        <dbReference type="Proteomes" id="UP000077881"/>
    </source>
</evidence>
<dbReference type="PANTHER" id="PTHR43280:SF28">
    <property type="entry name" value="HTH-TYPE TRANSCRIPTIONAL ACTIVATOR RHAS"/>
    <property type="match status" value="1"/>
</dbReference>
<reference evidence="6 7" key="1">
    <citation type="submission" date="2015-05" db="EMBL/GenBank/DDBJ databases">
        <title>Comparison of genome.</title>
        <authorList>
            <person name="Zheng Z."/>
            <person name="Sun M."/>
        </authorList>
    </citation>
    <scope>NUCLEOTIDE SEQUENCE [LARGE SCALE GENOMIC DNA]</scope>
    <source>
        <strain evidence="6 7">G25-74</strain>
    </source>
</reference>
<gene>
    <name evidence="6" type="ORF">ABB05_10010</name>
</gene>
<evidence type="ECO:0000256" key="4">
    <source>
        <dbReference type="SAM" id="Phobius"/>
    </source>
</evidence>
<feature type="transmembrane region" description="Helical" evidence="4">
    <location>
        <begin position="300"/>
        <end position="323"/>
    </location>
</feature>
<dbReference type="PROSITE" id="PS00041">
    <property type="entry name" value="HTH_ARAC_FAMILY_1"/>
    <property type="match status" value="1"/>
</dbReference>
<comment type="caution">
    <text evidence="6">The sequence shown here is derived from an EMBL/GenBank/DDBJ whole genome shotgun (WGS) entry which is preliminary data.</text>
</comment>
<evidence type="ECO:0000313" key="6">
    <source>
        <dbReference type="EMBL" id="OAK72001.1"/>
    </source>
</evidence>
<dbReference type="PATRIC" id="fig|217031.6.peg.2123"/>
<dbReference type="Proteomes" id="UP000077881">
    <property type="component" value="Unassembled WGS sequence"/>
</dbReference>
<accession>A0A177ZVS1</accession>
<keyword evidence="1" id="KW-0805">Transcription regulation</keyword>
<dbReference type="Gene3D" id="1.10.10.60">
    <property type="entry name" value="Homeodomain-like"/>
    <property type="match status" value="2"/>
</dbReference>
<dbReference type="InterPro" id="IPR009057">
    <property type="entry name" value="Homeodomain-like_sf"/>
</dbReference>
<keyword evidence="7" id="KW-1185">Reference proteome</keyword>
<feature type="transmembrane region" description="Helical" evidence="4">
    <location>
        <begin position="20"/>
        <end position="45"/>
    </location>
</feature>
<dbReference type="SMART" id="SM00342">
    <property type="entry name" value="HTH_ARAC"/>
    <property type="match status" value="1"/>
</dbReference>
<proteinExistence type="predicted"/>
<evidence type="ECO:0000259" key="5">
    <source>
        <dbReference type="PROSITE" id="PS01124"/>
    </source>
</evidence>
<dbReference type="STRING" id="217031.ABB05_10010"/>
<dbReference type="EMBL" id="LDJR01000044">
    <property type="protein sequence ID" value="OAK72001.1"/>
    <property type="molecule type" value="Genomic_DNA"/>
</dbReference>
<dbReference type="AlphaFoldDB" id="A0A177ZVS1"/>
<keyword evidence="3" id="KW-0804">Transcription</keyword>
<feature type="domain" description="HTH araC/xylS-type" evidence="5">
    <location>
        <begin position="675"/>
        <end position="772"/>
    </location>
</feature>
<keyword evidence="4" id="KW-1133">Transmembrane helix</keyword>
<protein>
    <recommendedName>
        <fullName evidence="5">HTH araC/xylS-type domain-containing protein</fullName>
    </recommendedName>
</protein>
<evidence type="ECO:0000256" key="1">
    <source>
        <dbReference type="ARBA" id="ARBA00023015"/>
    </source>
</evidence>
<dbReference type="PROSITE" id="PS01124">
    <property type="entry name" value="HTH_ARAC_FAMILY_2"/>
    <property type="match status" value="1"/>
</dbReference>
<keyword evidence="4" id="KW-0472">Membrane</keyword>
<dbReference type="Pfam" id="PF12833">
    <property type="entry name" value="HTH_18"/>
    <property type="match status" value="1"/>
</dbReference>